<gene>
    <name evidence="11" type="ORF">WMO26_09760</name>
</gene>
<evidence type="ECO:0000256" key="6">
    <source>
        <dbReference type="ARBA" id="ARBA00022989"/>
    </source>
</evidence>
<dbReference type="NCBIfam" id="TIGR00410">
    <property type="entry name" value="lacE"/>
    <property type="match status" value="1"/>
</dbReference>
<dbReference type="PROSITE" id="PS51105">
    <property type="entry name" value="PTS_EIIC_TYPE_3"/>
    <property type="match status" value="1"/>
</dbReference>
<feature type="transmembrane region" description="Helical" evidence="8">
    <location>
        <begin position="132"/>
        <end position="150"/>
    </location>
</feature>
<protein>
    <submittedName>
        <fullName evidence="11">EAL domain-containing protein</fullName>
    </submittedName>
</protein>
<dbReference type="InterPro" id="IPR004501">
    <property type="entry name" value="PTS_EIIC_3"/>
</dbReference>
<evidence type="ECO:0000256" key="8">
    <source>
        <dbReference type="SAM" id="Phobius"/>
    </source>
</evidence>
<evidence type="ECO:0000256" key="1">
    <source>
        <dbReference type="ARBA" id="ARBA00004651"/>
    </source>
</evidence>
<feature type="transmembrane region" description="Helical" evidence="8">
    <location>
        <begin position="339"/>
        <end position="361"/>
    </location>
</feature>
<dbReference type="Pfam" id="PF00563">
    <property type="entry name" value="EAL"/>
    <property type="match status" value="1"/>
</dbReference>
<keyword evidence="4" id="KW-0762">Sugar transport</keyword>
<evidence type="ECO:0000259" key="9">
    <source>
        <dbReference type="PROSITE" id="PS50883"/>
    </source>
</evidence>
<dbReference type="SMART" id="SM00052">
    <property type="entry name" value="EAL"/>
    <property type="match status" value="1"/>
</dbReference>
<evidence type="ECO:0000256" key="3">
    <source>
        <dbReference type="ARBA" id="ARBA00022475"/>
    </source>
</evidence>
<feature type="transmembrane region" description="Helical" evidence="8">
    <location>
        <begin position="312"/>
        <end position="333"/>
    </location>
</feature>
<keyword evidence="6 8" id="KW-1133">Transmembrane helix</keyword>
<evidence type="ECO:0000256" key="5">
    <source>
        <dbReference type="ARBA" id="ARBA00022692"/>
    </source>
</evidence>
<dbReference type="InterPro" id="IPR035919">
    <property type="entry name" value="EAL_sf"/>
</dbReference>
<sequence>MKKARMSGERLVSRMEENLLIMAVRRGMVLAIPAIMAGSFALLLLSIPVPAYQTFLSGLFNGAAEDVLTLVKNATMGVISLVLLLTISYSFAQLSDRRYCGILPVVNLCAYLIFSVDVQEGITVRIFESGRMFNALLVAVLSSALFLWLVKHTRLRSKSYASGADEAFNRMTGAIWPAIAVLFFFALLNVTVSLFLGRPDFQTAFSDLTARLFSDLGRNLPSGLLYILLMHVLWFFGIHGSNVLDDAAKGVFGAGMDVNAQLIASGQAPSEIMTKTFLDTFVLFGGCGTLLCLLAAIFLCSKRKNVHSLAKMAAAPALFNINELLLFGIPVVLNPIYFVPFLCTPLLLTAVSYGAVVLGLVPCPVNTVEWTTPIFLSGYAATGSFAGSLLQLFNLALGILIYIPFIRFSQSHEQKRMNRHIDKLTEVVMQCEETGVSPVLLGRSDKLSAMARTLAGDILHAMKKGMVELYYQPQVRTDGTVTGAEALLRYRNGVSGRYLYPPLVIALAQEAGYSQELGRYLLEQACKDMEKLERESALPVQISVNVTSSQLDQADFVDVLRGLLEHYAVTPQNLGLEVTEQTALSSSRLMRERIEAIHGLGVQILMDDFGMGHTSLLYLQDKQFDVVKLDGSLVKGLLKNERCGDIISSIVYLSESLGFSIVAEYVETPEQRDKLRELGCLNYQGYLYSPAIPFDQFVAYLKDNRKGKEAE</sequence>
<dbReference type="EMBL" id="JBBMFD010000017">
    <property type="protein sequence ID" value="MEQ2441110.1"/>
    <property type="molecule type" value="Genomic_DNA"/>
</dbReference>
<feature type="transmembrane region" description="Helical" evidence="8">
    <location>
        <begin position="75"/>
        <end position="92"/>
    </location>
</feature>
<keyword evidence="7 8" id="KW-0472">Membrane</keyword>
<name>A0ABV1E1F1_9FIRM</name>
<dbReference type="CDD" id="cd01948">
    <property type="entry name" value="EAL"/>
    <property type="match status" value="1"/>
</dbReference>
<organism evidence="11 12">
    <name type="scientific">Solibaculum intestinale</name>
    <dbReference type="NCBI Taxonomy" id="3133165"/>
    <lineage>
        <taxon>Bacteria</taxon>
        <taxon>Bacillati</taxon>
        <taxon>Bacillota</taxon>
        <taxon>Clostridia</taxon>
        <taxon>Eubacteriales</taxon>
        <taxon>Oscillospiraceae</taxon>
        <taxon>Solibaculum</taxon>
    </lineage>
</organism>
<proteinExistence type="predicted"/>
<feature type="transmembrane region" description="Helical" evidence="8">
    <location>
        <begin position="216"/>
        <end position="236"/>
    </location>
</feature>
<evidence type="ECO:0000259" key="10">
    <source>
        <dbReference type="PROSITE" id="PS51105"/>
    </source>
</evidence>
<accession>A0ABV1E1F1</accession>
<comment type="caution">
    <text evidence="11">The sequence shown here is derived from an EMBL/GenBank/DDBJ whole genome shotgun (WGS) entry which is preliminary data.</text>
</comment>
<dbReference type="Proteomes" id="UP001489509">
    <property type="component" value="Unassembled WGS sequence"/>
</dbReference>
<reference evidence="11 12" key="1">
    <citation type="submission" date="2024-03" db="EMBL/GenBank/DDBJ databases">
        <title>Human intestinal bacterial collection.</title>
        <authorList>
            <person name="Pauvert C."/>
            <person name="Hitch T.C.A."/>
            <person name="Clavel T."/>
        </authorList>
    </citation>
    <scope>NUCLEOTIDE SEQUENCE [LARGE SCALE GENOMIC DNA]</scope>
    <source>
        <strain evidence="11 12">CLA-JM-H44</strain>
    </source>
</reference>
<feature type="domain" description="EAL" evidence="9">
    <location>
        <begin position="451"/>
        <end position="705"/>
    </location>
</feature>
<evidence type="ECO:0000256" key="2">
    <source>
        <dbReference type="ARBA" id="ARBA00022448"/>
    </source>
</evidence>
<keyword evidence="3" id="KW-1003">Cell membrane</keyword>
<dbReference type="Pfam" id="PF02378">
    <property type="entry name" value="PTS_EIIC"/>
    <property type="match status" value="1"/>
</dbReference>
<dbReference type="Gene3D" id="3.20.20.450">
    <property type="entry name" value="EAL domain"/>
    <property type="match status" value="1"/>
</dbReference>
<dbReference type="SUPFAM" id="SSF141868">
    <property type="entry name" value="EAL domain-like"/>
    <property type="match status" value="1"/>
</dbReference>
<dbReference type="RefSeq" id="WP_349219996.1">
    <property type="nucleotide sequence ID" value="NZ_JBBMFD010000017.1"/>
</dbReference>
<feature type="transmembrane region" description="Helical" evidence="8">
    <location>
        <begin position="174"/>
        <end position="196"/>
    </location>
</feature>
<dbReference type="InterPro" id="IPR001633">
    <property type="entry name" value="EAL_dom"/>
</dbReference>
<evidence type="ECO:0000313" key="11">
    <source>
        <dbReference type="EMBL" id="MEQ2441110.1"/>
    </source>
</evidence>
<comment type="subcellular location">
    <subcellularLocation>
        <location evidence="1">Cell membrane</location>
        <topology evidence="1">Multi-pass membrane protein</topology>
    </subcellularLocation>
</comment>
<dbReference type="PANTHER" id="PTHR33989:SF4">
    <property type="entry name" value="PTS SYSTEM N,N'-DIACETYLCHITOBIOSE-SPECIFIC EIIC COMPONENT"/>
    <property type="match status" value="1"/>
</dbReference>
<dbReference type="InterPro" id="IPR051088">
    <property type="entry name" value="PTS_Sugar-EIIC/EIIB"/>
</dbReference>
<dbReference type="PROSITE" id="PS50883">
    <property type="entry name" value="EAL"/>
    <property type="match status" value="1"/>
</dbReference>
<feature type="domain" description="PTS EIIC type-3" evidence="10">
    <location>
        <begin position="1"/>
        <end position="405"/>
    </location>
</feature>
<dbReference type="PANTHER" id="PTHR33989">
    <property type="match status" value="1"/>
</dbReference>
<keyword evidence="5 8" id="KW-0812">Transmembrane</keyword>
<dbReference type="InterPro" id="IPR003352">
    <property type="entry name" value="PTS_EIIC"/>
</dbReference>
<keyword evidence="2" id="KW-0813">Transport</keyword>
<feature type="transmembrane region" description="Helical" evidence="8">
    <location>
        <begin position="392"/>
        <end position="409"/>
    </location>
</feature>
<feature type="transmembrane region" description="Helical" evidence="8">
    <location>
        <begin position="281"/>
        <end position="300"/>
    </location>
</feature>
<evidence type="ECO:0000256" key="7">
    <source>
        <dbReference type="ARBA" id="ARBA00023136"/>
    </source>
</evidence>
<keyword evidence="12" id="KW-1185">Reference proteome</keyword>
<evidence type="ECO:0000256" key="4">
    <source>
        <dbReference type="ARBA" id="ARBA00022597"/>
    </source>
</evidence>
<evidence type="ECO:0000313" key="12">
    <source>
        <dbReference type="Proteomes" id="UP001489509"/>
    </source>
</evidence>